<dbReference type="AlphaFoldDB" id="A0A0E9Y1H2"/>
<accession>A0A0E9Y1H2</accession>
<proteinExistence type="predicted"/>
<name>A0A0E9Y1H2_ANGAN</name>
<organism evidence="1">
    <name type="scientific">Anguilla anguilla</name>
    <name type="common">European freshwater eel</name>
    <name type="synonym">Muraena anguilla</name>
    <dbReference type="NCBI Taxonomy" id="7936"/>
    <lineage>
        <taxon>Eukaryota</taxon>
        <taxon>Metazoa</taxon>
        <taxon>Chordata</taxon>
        <taxon>Craniata</taxon>
        <taxon>Vertebrata</taxon>
        <taxon>Euteleostomi</taxon>
        <taxon>Actinopterygii</taxon>
        <taxon>Neopterygii</taxon>
        <taxon>Teleostei</taxon>
        <taxon>Anguilliformes</taxon>
        <taxon>Anguillidae</taxon>
        <taxon>Anguilla</taxon>
    </lineage>
</organism>
<evidence type="ECO:0000313" key="1">
    <source>
        <dbReference type="EMBL" id="JAI07971.1"/>
    </source>
</evidence>
<reference evidence="1" key="1">
    <citation type="submission" date="2014-11" db="EMBL/GenBank/DDBJ databases">
        <authorList>
            <person name="Amaro Gonzalez C."/>
        </authorList>
    </citation>
    <scope>NUCLEOTIDE SEQUENCE</scope>
</reference>
<protein>
    <submittedName>
        <fullName evidence="1">Uncharacterized protein</fullName>
    </submittedName>
</protein>
<reference evidence="1" key="2">
    <citation type="journal article" date="2015" name="Fish Shellfish Immunol.">
        <title>Early steps in the European eel (Anguilla anguilla)-Vibrio vulnificus interaction in the gills: Role of the RtxA13 toxin.</title>
        <authorList>
            <person name="Callol A."/>
            <person name="Pajuelo D."/>
            <person name="Ebbesson L."/>
            <person name="Teles M."/>
            <person name="MacKenzie S."/>
            <person name="Amaro C."/>
        </authorList>
    </citation>
    <scope>NUCLEOTIDE SEQUENCE</scope>
</reference>
<sequence>MVAYKMDFFRSSEIFLLPCGGCVLGYGWRPGCGSFHCETDVSVNGCRCFTPV</sequence>
<dbReference type="EMBL" id="GBXM01000607">
    <property type="protein sequence ID" value="JAI07971.1"/>
    <property type="molecule type" value="Transcribed_RNA"/>
</dbReference>